<keyword evidence="3 9" id="KW-0934">Plastid</keyword>
<geneLocation type="chloroplast" evidence="9"/>
<dbReference type="GO" id="GO:0016887">
    <property type="term" value="F:ATP hydrolysis activity"/>
    <property type="evidence" value="ECO:0007669"/>
    <property type="project" value="InterPro"/>
</dbReference>
<dbReference type="PANTHER" id="PTHR42960">
    <property type="entry name" value="YCF46 PROTEIN"/>
    <property type="match status" value="1"/>
</dbReference>
<dbReference type="AlphaFoldDB" id="A0A1Z1MU55"/>
<dbReference type="InterPro" id="IPR003593">
    <property type="entry name" value="AAA+_ATPase"/>
</dbReference>
<name>A0A1Z1MU55_9FLOR</name>
<dbReference type="EMBL" id="MF101467">
    <property type="protein sequence ID" value="ARW69640.1"/>
    <property type="molecule type" value="Genomic_DNA"/>
</dbReference>
<evidence type="ECO:0000256" key="2">
    <source>
        <dbReference type="ARBA" id="ARBA00022528"/>
    </source>
</evidence>
<feature type="domain" description="AAA+ ATPase" evidence="8">
    <location>
        <begin position="256"/>
        <end position="391"/>
    </location>
</feature>
<evidence type="ECO:0000256" key="5">
    <source>
        <dbReference type="ARBA" id="ARBA00022840"/>
    </source>
</evidence>
<keyword evidence="2 9" id="KW-0150">Chloroplast</keyword>
<proteinExistence type="inferred from homology"/>
<comment type="subcellular location">
    <subcellularLocation>
        <location evidence="1">Plastid</location>
        <location evidence="1">Chloroplast</location>
    </subcellularLocation>
</comment>
<dbReference type="Pfam" id="PF00004">
    <property type="entry name" value="AAA"/>
    <property type="match status" value="1"/>
</dbReference>
<dbReference type="SMART" id="SM00382">
    <property type="entry name" value="AAA"/>
    <property type="match status" value="1"/>
</dbReference>
<keyword evidence="5" id="KW-0067">ATP-binding</keyword>
<keyword evidence="4" id="KW-0547">Nucleotide-binding</keyword>
<dbReference type="GO" id="GO:0009507">
    <property type="term" value="C:chloroplast"/>
    <property type="evidence" value="ECO:0007669"/>
    <property type="project" value="UniProtKB-SubCell"/>
</dbReference>
<dbReference type="RefSeq" id="YP_009399821.1">
    <property type="nucleotide sequence ID" value="NC_035299.1"/>
</dbReference>
<protein>
    <recommendedName>
        <fullName evidence="7">Uncharacterized AAA domain-containing protein ycf46</fullName>
    </recommendedName>
</protein>
<gene>
    <name evidence="9" type="primary">ycf46</name>
</gene>
<evidence type="ECO:0000259" key="8">
    <source>
        <dbReference type="SMART" id="SM00382"/>
    </source>
</evidence>
<evidence type="ECO:0000313" key="9">
    <source>
        <dbReference type="EMBL" id="ARW69640.1"/>
    </source>
</evidence>
<dbReference type="InterPro" id="IPR027417">
    <property type="entry name" value="P-loop_NTPase"/>
</dbReference>
<evidence type="ECO:0000256" key="6">
    <source>
        <dbReference type="ARBA" id="ARBA00038088"/>
    </source>
</evidence>
<evidence type="ECO:0000256" key="7">
    <source>
        <dbReference type="ARBA" id="ARBA00040480"/>
    </source>
</evidence>
<dbReference type="SUPFAM" id="SSF52540">
    <property type="entry name" value="P-loop containing nucleoside triphosphate hydrolases"/>
    <property type="match status" value="1"/>
</dbReference>
<dbReference type="Gene3D" id="1.10.8.60">
    <property type="match status" value="1"/>
</dbReference>
<evidence type="ECO:0000256" key="1">
    <source>
        <dbReference type="ARBA" id="ARBA00004229"/>
    </source>
</evidence>
<reference evidence="9" key="1">
    <citation type="journal article" date="2017" name="J. Phycol.">
        <title>Analysis of chloroplast genomes and a supermatrix inform reclassification of the Rhodomelaceae (Rhodophyta).</title>
        <authorList>
            <person name="Diaz-Tapia P."/>
            <person name="Maggs C.A."/>
            <person name="West J.A."/>
            <person name="Verbruggen H."/>
        </authorList>
    </citation>
    <scope>NUCLEOTIDE SEQUENCE</scope>
    <source>
        <strain evidence="9">PD1825</strain>
    </source>
</reference>
<evidence type="ECO:0000256" key="4">
    <source>
        <dbReference type="ARBA" id="ARBA00022741"/>
    </source>
</evidence>
<accession>A0A1Z1MU55</accession>
<evidence type="ECO:0000256" key="3">
    <source>
        <dbReference type="ARBA" id="ARBA00022640"/>
    </source>
</evidence>
<dbReference type="GO" id="GO:0005524">
    <property type="term" value="F:ATP binding"/>
    <property type="evidence" value="ECO:0007669"/>
    <property type="project" value="UniProtKB-KW"/>
</dbReference>
<dbReference type="InterPro" id="IPR052381">
    <property type="entry name" value="AAA_domain_protein"/>
</dbReference>
<comment type="similarity">
    <text evidence="6">Belongs to the AAA ATPase family. Highly divergent.</text>
</comment>
<dbReference type="Gene3D" id="3.40.50.300">
    <property type="entry name" value="P-loop containing nucleotide triphosphate hydrolases"/>
    <property type="match status" value="1"/>
</dbReference>
<organism evidence="9">
    <name type="scientific">Tolypiocladia glomerulata</name>
    <dbReference type="NCBI Taxonomy" id="860646"/>
    <lineage>
        <taxon>Eukaryota</taxon>
        <taxon>Rhodophyta</taxon>
        <taxon>Florideophyceae</taxon>
        <taxon>Rhodymeniophycidae</taxon>
        <taxon>Ceramiales</taxon>
        <taxon>Rhodomelaceae</taxon>
        <taxon>Polysiphonioideae</taxon>
        <taxon>Tolypiocladia</taxon>
    </lineage>
</organism>
<dbReference type="GeneID" id="33362349"/>
<sequence>MHFETQIKEAILSSHHIIYVLTEEEERLETILVKIRKKLLMQEMKTWNFVEGYSNQPKSLSFCEQNPLEALKYINKNNNSKKSLFFLKDFCFFFNDISINRQIKNTYYFIKKNKSYIIMSGTEDTVPVNLKEYIKLLKLPLPGEREIKKEINNFLSQTDLEKLKYKNLICKAYTGLSIKSIKKSLKKIIKQNVTIQDILKQIYLEKAQRINEIKGLKFYNTSQNKELLGGLNELKKWLNIRSLGFSAQANNYGLKNPKGILLVGIQGTGKSLSARTISQLWNIPLLKLDIGKIFASALGESEYRIEKIIDICNTINPCILWIDEIDKIFNKQTHTNDSGTTQRVTNIFLTWLSEKRDNVFILATANKIEKIPIEMMRKGRFDEIFFVDLPQFLDRMIIFKLHLKRVRPITWNKYNIYYFSKISKGFSGAEIEQAIAEAMYIGFNENREFTSKDIIVSIKKTIPVSRTNTIEIFNLRKWGHSGKTKLA</sequence>
<dbReference type="PANTHER" id="PTHR42960:SF1">
    <property type="entry name" value="YCF46 PROTEIN"/>
    <property type="match status" value="1"/>
</dbReference>
<dbReference type="InterPro" id="IPR003959">
    <property type="entry name" value="ATPase_AAA_core"/>
</dbReference>